<name>A0A9W5Y6M5_9CLOT</name>
<evidence type="ECO:0000313" key="2">
    <source>
        <dbReference type="EMBL" id="GKU27550.1"/>
    </source>
</evidence>
<reference evidence="2" key="1">
    <citation type="journal article" date="2023" name="Int. J. Syst. Evol. Microbiol.">
        <title>&lt;i&gt;Clostridium folliculivorans&lt;/i&gt; sp. nov., isolated from soil samples of an organic paddy in Japan.</title>
        <authorList>
            <person name="Tazawa J."/>
            <person name="Kobayashi H."/>
            <person name="Tanizawa Y."/>
            <person name="Uchino A."/>
            <person name="Tanaka F."/>
            <person name="Urashima Y."/>
            <person name="Miura S."/>
            <person name="Sakamoto M."/>
            <person name="Ohkuma M."/>
            <person name="Tohno M."/>
        </authorList>
    </citation>
    <scope>NUCLEOTIDE SEQUENCE</scope>
    <source>
        <strain evidence="2">D1-1</strain>
    </source>
</reference>
<organism evidence="2 3">
    <name type="scientific">Clostridium folliculivorans</name>
    <dbReference type="NCBI Taxonomy" id="2886038"/>
    <lineage>
        <taxon>Bacteria</taxon>
        <taxon>Bacillati</taxon>
        <taxon>Bacillota</taxon>
        <taxon>Clostridia</taxon>
        <taxon>Eubacteriales</taxon>
        <taxon>Clostridiaceae</taxon>
        <taxon>Clostridium</taxon>
    </lineage>
</organism>
<gene>
    <name evidence="2" type="ORF">CFOLD11_43770</name>
</gene>
<comment type="caution">
    <text evidence="2">The sequence shown here is derived from an EMBL/GenBank/DDBJ whole genome shotgun (WGS) entry which is preliminary data.</text>
</comment>
<dbReference type="RefSeq" id="WP_261854409.1">
    <property type="nucleotide sequence ID" value="NZ_BQXY01000013.1"/>
</dbReference>
<dbReference type="Proteomes" id="UP001057868">
    <property type="component" value="Unassembled WGS sequence"/>
</dbReference>
<sequence>MGKNPKKYSDEILISIINDYVQNVVFRRLKYTDLAEYARKKGFDSVERRDFSRNEKLKSIVQEINEKNALSEKALKLENKPFTSFYIDIDFIEKVSKNTRIQYLNYFNKAQADIINENDKLKKQISELHNFIDTLKNDKINLLTDLKEKKSEIRELKKLLIKESSKRDILNELELFEKLRDVMKIKGFSQETYNDFYSKYWNESETDILDFNSILNKEVSKTNTVKSAEKIELDNDIDLLDYDEF</sequence>
<accession>A0A9W5Y6M5</accession>
<dbReference type="AlphaFoldDB" id="A0A9W5Y6M5"/>
<evidence type="ECO:0000313" key="3">
    <source>
        <dbReference type="Proteomes" id="UP001057868"/>
    </source>
</evidence>
<evidence type="ECO:0000256" key="1">
    <source>
        <dbReference type="SAM" id="Coils"/>
    </source>
</evidence>
<dbReference type="EMBL" id="BQXY01000013">
    <property type="protein sequence ID" value="GKU27550.1"/>
    <property type="molecule type" value="Genomic_DNA"/>
</dbReference>
<keyword evidence="3" id="KW-1185">Reference proteome</keyword>
<keyword evidence="1" id="KW-0175">Coiled coil</keyword>
<protein>
    <submittedName>
        <fullName evidence="2">Uncharacterized protein</fullName>
    </submittedName>
</protein>
<feature type="coiled-coil region" evidence="1">
    <location>
        <begin position="118"/>
        <end position="166"/>
    </location>
</feature>
<proteinExistence type="predicted"/>